<dbReference type="InterPro" id="IPR017896">
    <property type="entry name" value="4Fe4S_Fe-S-bd"/>
</dbReference>
<dbReference type="InterPro" id="IPR051460">
    <property type="entry name" value="HdrC_iron-sulfur_subunit"/>
</dbReference>
<proteinExistence type="predicted"/>
<dbReference type="Gene3D" id="1.10.1060.10">
    <property type="entry name" value="Alpha-helical ferredoxin"/>
    <property type="match status" value="1"/>
</dbReference>
<keyword evidence="3" id="KW-0560">Oxidoreductase</keyword>
<dbReference type="PROSITE" id="PS00198">
    <property type="entry name" value="4FE4S_FER_1"/>
    <property type="match status" value="2"/>
</dbReference>
<evidence type="ECO:0000256" key="4">
    <source>
        <dbReference type="ARBA" id="ARBA00023004"/>
    </source>
</evidence>
<dbReference type="Pfam" id="PF13534">
    <property type="entry name" value="Fer4_17"/>
    <property type="match status" value="1"/>
</dbReference>
<dbReference type="InterPro" id="IPR017900">
    <property type="entry name" value="4Fe4S_Fe_S_CS"/>
</dbReference>
<dbReference type="Pfam" id="PF02754">
    <property type="entry name" value="CCG"/>
    <property type="match status" value="2"/>
</dbReference>
<dbReference type="InterPro" id="IPR009051">
    <property type="entry name" value="Helical_ferredxn"/>
</dbReference>
<dbReference type="Proteomes" id="UP000776700">
    <property type="component" value="Unassembled WGS sequence"/>
</dbReference>
<dbReference type="PANTHER" id="PTHR43255:SF1">
    <property type="entry name" value="IRON-SULFUR-BINDING OXIDOREDUCTASE FADF-RELATED"/>
    <property type="match status" value="1"/>
</dbReference>
<evidence type="ECO:0000259" key="6">
    <source>
        <dbReference type="PROSITE" id="PS51379"/>
    </source>
</evidence>
<sequence length="373" mass="43175">MTKVNLSKKTLDDIRMNENNCINCKKCYNSCPMMNKYSSSPKELMEKIIKDKGVDKNIPYSCFFCEICNLKCPKDIKIKEMFYDIRKDIFNNKNIKDIGYNSVKIHQTNSFSPVFSKSFLNKNTKKLFFPGCSLSSYSPEIVLKTYEYLKENISDLSIAFKCCGKPTLSMGDVDKFKIYYSQVENLFLENKIEEVIVACPNCFNTIKKYSKSVKVKTIWEVVNENSIPNNLINHYSDLDIKFSLHDPCPIRYESKIHDNVRLILKLIGIKIVEFDKSRENTECCGSGGMLRVTNPKLALEQTNKRASEAKTDTVISYCESCCEAMMIANKNTLHVLDFMFNEDVINKSKFTQDKISTIKKWKNRYKSIKLIKD</sequence>
<comment type="caution">
    <text evidence="7">The sequence shown here is derived from an EMBL/GenBank/DDBJ whole genome shotgun (WGS) entry which is preliminary data.</text>
</comment>
<evidence type="ECO:0000256" key="5">
    <source>
        <dbReference type="ARBA" id="ARBA00023014"/>
    </source>
</evidence>
<dbReference type="GO" id="GO:0016491">
    <property type="term" value="F:oxidoreductase activity"/>
    <property type="evidence" value="ECO:0007669"/>
    <property type="project" value="UniProtKB-KW"/>
</dbReference>
<keyword evidence="4" id="KW-0408">Iron</keyword>
<evidence type="ECO:0000256" key="3">
    <source>
        <dbReference type="ARBA" id="ARBA00023002"/>
    </source>
</evidence>
<keyword evidence="5" id="KW-0411">Iron-sulfur</keyword>
<dbReference type="GO" id="GO:0051539">
    <property type="term" value="F:4 iron, 4 sulfur cluster binding"/>
    <property type="evidence" value="ECO:0007669"/>
    <property type="project" value="UniProtKB-KW"/>
</dbReference>
<dbReference type="AlphaFoldDB" id="A0A921T098"/>
<gene>
    <name evidence="7" type="ORF">K8V90_10210</name>
</gene>
<reference evidence="7" key="1">
    <citation type="journal article" date="2021" name="PeerJ">
        <title>Extensive microbial diversity within the chicken gut microbiome revealed by metagenomics and culture.</title>
        <authorList>
            <person name="Gilroy R."/>
            <person name="Ravi A."/>
            <person name="Getino M."/>
            <person name="Pursley I."/>
            <person name="Horton D.L."/>
            <person name="Alikhan N.F."/>
            <person name="Baker D."/>
            <person name="Gharbi K."/>
            <person name="Hall N."/>
            <person name="Watson M."/>
            <person name="Adriaenssens E.M."/>
            <person name="Foster-Nyarko E."/>
            <person name="Jarju S."/>
            <person name="Secka A."/>
            <person name="Antonio M."/>
            <person name="Oren A."/>
            <person name="Chaudhuri R.R."/>
            <person name="La Ragione R."/>
            <person name="Hildebrand F."/>
            <person name="Pallen M.J."/>
        </authorList>
    </citation>
    <scope>NUCLEOTIDE SEQUENCE</scope>
    <source>
        <strain evidence="7">1277</strain>
    </source>
</reference>
<evidence type="ECO:0000313" key="7">
    <source>
        <dbReference type="EMBL" id="HJG97464.1"/>
    </source>
</evidence>
<accession>A0A921T098</accession>
<evidence type="ECO:0000313" key="8">
    <source>
        <dbReference type="Proteomes" id="UP000776700"/>
    </source>
</evidence>
<dbReference type="PROSITE" id="PS51379">
    <property type="entry name" value="4FE4S_FER_2"/>
    <property type="match status" value="1"/>
</dbReference>
<name>A0A921T098_9FIRM</name>
<dbReference type="InterPro" id="IPR004017">
    <property type="entry name" value="Cys_rich_dom"/>
</dbReference>
<reference evidence="7" key="2">
    <citation type="submission" date="2021-09" db="EMBL/GenBank/DDBJ databases">
        <authorList>
            <person name="Gilroy R."/>
        </authorList>
    </citation>
    <scope>NUCLEOTIDE SEQUENCE</scope>
    <source>
        <strain evidence="7">1277</strain>
    </source>
</reference>
<dbReference type="EMBL" id="DYUB01000317">
    <property type="protein sequence ID" value="HJG97464.1"/>
    <property type="molecule type" value="Genomic_DNA"/>
</dbReference>
<dbReference type="SUPFAM" id="SSF46548">
    <property type="entry name" value="alpha-helical ferredoxin"/>
    <property type="match status" value="1"/>
</dbReference>
<evidence type="ECO:0000256" key="1">
    <source>
        <dbReference type="ARBA" id="ARBA00022485"/>
    </source>
</evidence>
<feature type="domain" description="4Fe-4S ferredoxin-type" evidence="6">
    <location>
        <begin position="12"/>
        <end position="42"/>
    </location>
</feature>
<keyword evidence="1" id="KW-0004">4Fe-4S</keyword>
<evidence type="ECO:0000256" key="2">
    <source>
        <dbReference type="ARBA" id="ARBA00022723"/>
    </source>
</evidence>
<keyword evidence="2" id="KW-0479">Metal-binding</keyword>
<dbReference type="PANTHER" id="PTHR43255">
    <property type="entry name" value="IRON-SULFUR-BINDING OXIDOREDUCTASE FADF-RELATED-RELATED"/>
    <property type="match status" value="1"/>
</dbReference>
<organism evidence="7 8">
    <name type="scientific">Romboutsia timonensis</name>
    <dbReference type="NCBI Taxonomy" id="1776391"/>
    <lineage>
        <taxon>Bacteria</taxon>
        <taxon>Bacillati</taxon>
        <taxon>Bacillota</taxon>
        <taxon>Clostridia</taxon>
        <taxon>Peptostreptococcales</taxon>
        <taxon>Peptostreptococcaceae</taxon>
        <taxon>Romboutsia</taxon>
    </lineage>
</organism>
<protein>
    <submittedName>
        <fullName evidence="7">(Fe-S)-binding protein</fullName>
    </submittedName>
</protein>
<dbReference type="GO" id="GO:0005886">
    <property type="term" value="C:plasma membrane"/>
    <property type="evidence" value="ECO:0007669"/>
    <property type="project" value="TreeGrafter"/>
</dbReference>
<dbReference type="GO" id="GO:0046872">
    <property type="term" value="F:metal ion binding"/>
    <property type="evidence" value="ECO:0007669"/>
    <property type="project" value="UniProtKB-KW"/>
</dbReference>